<dbReference type="Proteomes" id="UP000265325">
    <property type="component" value="Unassembled WGS sequence"/>
</dbReference>
<name>A0A2P2GE66_STREW</name>
<dbReference type="AlphaFoldDB" id="A0A2P2GE66"/>
<dbReference type="OrthoDB" id="9804993at2"/>
<dbReference type="SUPFAM" id="SSF53474">
    <property type="entry name" value="alpha/beta-Hydrolases"/>
    <property type="match status" value="1"/>
</dbReference>
<dbReference type="EMBL" id="LAQS01000078">
    <property type="protein sequence ID" value="KKZ69807.1"/>
    <property type="molecule type" value="Genomic_DNA"/>
</dbReference>
<accession>A0A2P2GE66</accession>
<dbReference type="InterPro" id="IPR010662">
    <property type="entry name" value="RBBP9/YdeN"/>
</dbReference>
<keyword evidence="2" id="KW-1185">Reference proteome</keyword>
<proteinExistence type="predicted"/>
<dbReference type="GO" id="GO:0016787">
    <property type="term" value="F:hydrolase activity"/>
    <property type="evidence" value="ECO:0007669"/>
    <property type="project" value="UniProtKB-KW"/>
</dbReference>
<dbReference type="Pfam" id="PF06821">
    <property type="entry name" value="Ser_hydrolase"/>
    <property type="match status" value="1"/>
</dbReference>
<gene>
    <name evidence="1" type="ORF">VO63_32415</name>
</gene>
<organism evidence="1 2">
    <name type="scientific">Streptomyces showdoensis</name>
    <dbReference type="NCBI Taxonomy" id="68268"/>
    <lineage>
        <taxon>Bacteria</taxon>
        <taxon>Bacillati</taxon>
        <taxon>Actinomycetota</taxon>
        <taxon>Actinomycetes</taxon>
        <taxon>Kitasatosporales</taxon>
        <taxon>Streptomycetaceae</taxon>
        <taxon>Streptomyces</taxon>
    </lineage>
</organism>
<dbReference type="InterPro" id="IPR029058">
    <property type="entry name" value="AB_hydrolase_fold"/>
</dbReference>
<evidence type="ECO:0000313" key="1">
    <source>
        <dbReference type="EMBL" id="KKZ69807.1"/>
    </source>
</evidence>
<protein>
    <submittedName>
        <fullName evidence="1">Hydrolase</fullName>
    </submittedName>
</protein>
<comment type="caution">
    <text evidence="1">The sequence shown here is derived from an EMBL/GenBank/DDBJ whole genome shotgun (WGS) entry which is preliminary data.</text>
</comment>
<dbReference type="RefSeq" id="WP_046911677.1">
    <property type="nucleotide sequence ID" value="NZ_BAAAXG010000026.1"/>
</dbReference>
<evidence type="ECO:0000313" key="2">
    <source>
        <dbReference type="Proteomes" id="UP000265325"/>
    </source>
</evidence>
<dbReference type="Gene3D" id="3.40.50.1820">
    <property type="entry name" value="alpha/beta hydrolase"/>
    <property type="match status" value="1"/>
</dbReference>
<reference evidence="1 2" key="1">
    <citation type="submission" date="2015-05" db="EMBL/GenBank/DDBJ databases">
        <title>Draft Genome assembly of Streptomyces showdoensis.</title>
        <authorList>
            <person name="Thapa K.K."/>
            <person name="Metsa-Ketela M."/>
        </authorList>
    </citation>
    <scope>NUCLEOTIDE SEQUENCE [LARGE SCALE GENOMIC DNA]</scope>
    <source>
        <strain evidence="1 2">ATCC 15227</strain>
    </source>
</reference>
<sequence length="191" mass="20457">MTTYLILHGYQNHRPPGHWHHWLAGALRERGHEVRYPQLPEPDAPVLADWLDALEQHGRRPDEGEFVVLAHSLGVLLWLRAAAAGRAPDADRVLLVAPPSPGVTASIPEIAGFADGLDLGSVPLKAPARLVYAAGDPYCPEGAGTHYGTPLGLDTDEVPGGAHLTPDSGYGEWPAVLEWCENPAARVGANR</sequence>
<keyword evidence="1" id="KW-0378">Hydrolase</keyword>